<dbReference type="PANTHER" id="PTHR30093:SF2">
    <property type="entry name" value="TYPE II SECRETION SYSTEM PROTEIN H"/>
    <property type="match status" value="1"/>
</dbReference>
<keyword evidence="2" id="KW-0812">Transmembrane</keyword>
<dbReference type="SUPFAM" id="SSF54523">
    <property type="entry name" value="Pili subunits"/>
    <property type="match status" value="1"/>
</dbReference>
<dbReference type="InterPro" id="IPR045584">
    <property type="entry name" value="Pilin-like"/>
</dbReference>
<name>A0A518K9H6_9BACT</name>
<dbReference type="PANTHER" id="PTHR30093">
    <property type="entry name" value="GENERAL SECRETION PATHWAY PROTEIN G"/>
    <property type="match status" value="1"/>
</dbReference>
<protein>
    <submittedName>
        <fullName evidence="4">Type II secretion system protein G</fullName>
    </submittedName>
</protein>
<reference evidence="4 5" key="1">
    <citation type="submission" date="2019-02" db="EMBL/GenBank/DDBJ databases">
        <title>Deep-cultivation of Planctomycetes and their phenomic and genomic characterization uncovers novel biology.</title>
        <authorList>
            <person name="Wiegand S."/>
            <person name="Jogler M."/>
            <person name="Boedeker C."/>
            <person name="Pinto D."/>
            <person name="Vollmers J."/>
            <person name="Rivas-Marin E."/>
            <person name="Kohn T."/>
            <person name="Peeters S.H."/>
            <person name="Heuer A."/>
            <person name="Rast P."/>
            <person name="Oberbeckmann S."/>
            <person name="Bunk B."/>
            <person name="Jeske O."/>
            <person name="Meyerdierks A."/>
            <person name="Storesund J.E."/>
            <person name="Kallscheuer N."/>
            <person name="Luecker S."/>
            <person name="Lage O.M."/>
            <person name="Pohl T."/>
            <person name="Merkel B.J."/>
            <person name="Hornburger P."/>
            <person name="Mueller R.-W."/>
            <person name="Bruemmer F."/>
            <person name="Labrenz M."/>
            <person name="Spormann A.M."/>
            <person name="Op den Camp H."/>
            <person name="Overmann J."/>
            <person name="Amann R."/>
            <person name="Jetten M.S.M."/>
            <person name="Mascher T."/>
            <person name="Medema M.H."/>
            <person name="Devos D.P."/>
            <person name="Kaster A.-K."/>
            <person name="Ovreas L."/>
            <person name="Rohde M."/>
            <person name="Galperin M.Y."/>
            <person name="Jogler C."/>
        </authorList>
    </citation>
    <scope>NUCLEOTIDE SEQUENCE [LARGE SCALE GENOMIC DNA]</scope>
    <source>
        <strain evidence="4 5">Spa11</strain>
    </source>
</reference>
<dbReference type="AlphaFoldDB" id="A0A518K9H6"/>
<feature type="compositionally biased region" description="Basic and acidic residues" evidence="1">
    <location>
        <begin position="269"/>
        <end position="285"/>
    </location>
</feature>
<keyword evidence="2" id="KW-1133">Transmembrane helix</keyword>
<gene>
    <name evidence="4" type="primary">xcpT_8</name>
    <name evidence="4" type="ORF">Spa11_26440</name>
</gene>
<feature type="region of interest" description="Disordered" evidence="1">
    <location>
        <begin position="261"/>
        <end position="298"/>
    </location>
</feature>
<dbReference type="NCBIfam" id="TIGR04294">
    <property type="entry name" value="pre_pil_HX9DG"/>
    <property type="match status" value="1"/>
</dbReference>
<evidence type="ECO:0000313" key="4">
    <source>
        <dbReference type="EMBL" id="QDV74441.1"/>
    </source>
</evidence>
<feature type="domain" description="DUF1559" evidence="3">
    <location>
        <begin position="44"/>
        <end position="326"/>
    </location>
</feature>
<keyword evidence="5" id="KW-1185">Reference proteome</keyword>
<evidence type="ECO:0000313" key="5">
    <source>
        <dbReference type="Proteomes" id="UP000316426"/>
    </source>
</evidence>
<keyword evidence="2" id="KW-0472">Membrane</keyword>
<evidence type="ECO:0000256" key="1">
    <source>
        <dbReference type="SAM" id="MobiDB-lite"/>
    </source>
</evidence>
<feature type="transmembrane region" description="Helical" evidence="2">
    <location>
        <begin position="20"/>
        <end position="43"/>
    </location>
</feature>
<organism evidence="4 5">
    <name type="scientific">Botrimarina mediterranea</name>
    <dbReference type="NCBI Taxonomy" id="2528022"/>
    <lineage>
        <taxon>Bacteria</taxon>
        <taxon>Pseudomonadati</taxon>
        <taxon>Planctomycetota</taxon>
        <taxon>Planctomycetia</taxon>
        <taxon>Pirellulales</taxon>
        <taxon>Lacipirellulaceae</taxon>
        <taxon>Botrimarina</taxon>
    </lineage>
</organism>
<evidence type="ECO:0000259" key="3">
    <source>
        <dbReference type="Pfam" id="PF07596"/>
    </source>
</evidence>
<dbReference type="KEGG" id="bmei:Spa11_26440"/>
<dbReference type="InterPro" id="IPR012902">
    <property type="entry name" value="N_methyl_site"/>
</dbReference>
<dbReference type="Gene3D" id="3.30.700.10">
    <property type="entry name" value="Glycoprotein, Type 4 Pilin"/>
    <property type="match status" value="1"/>
</dbReference>
<dbReference type="InterPro" id="IPR011453">
    <property type="entry name" value="DUF1559"/>
</dbReference>
<dbReference type="RefSeq" id="WP_197529964.1">
    <property type="nucleotide sequence ID" value="NZ_CP036349.1"/>
</dbReference>
<dbReference type="Pfam" id="PF07963">
    <property type="entry name" value="N_methyl"/>
    <property type="match status" value="1"/>
</dbReference>
<evidence type="ECO:0000256" key="2">
    <source>
        <dbReference type="SAM" id="Phobius"/>
    </source>
</evidence>
<dbReference type="InterPro" id="IPR027558">
    <property type="entry name" value="Pre_pil_HX9DG_C"/>
</dbReference>
<dbReference type="NCBIfam" id="TIGR02532">
    <property type="entry name" value="IV_pilin_GFxxxE"/>
    <property type="match status" value="1"/>
</dbReference>
<proteinExistence type="predicted"/>
<sequence length="356" mass="38425">MNCVTLRSGLLRGEKPRVGFTLVELLVVIAIIGILVALLLPAVQAAREAARRNQCKNNLKQLALACLNYESTHKEMPSGGWGFQWTGDPDWGVGQKQPGSWIFSITPFIEETSTQQIGAGLGNFIGAETTPKKDALMRLIATPIASVLCPSRRAVKAYPVSEQNLMFNASRTPTGEYAKNDYAANGGATPHTPGPGPQCYTLYPNCGTNGAEVKPFPQNGVVGPRWGVRFSQITDGTSKTAMVVEKYLPVYLYETGTHGGDDNTVYHGFDTDNARSFGERPRQDSDLPPNMNPSNLDSIRGAYHKAAGSAHPGVVQAALCDGSVHTYGLDVEKYVWNNLGDRNNEESADPAAAWPD</sequence>
<dbReference type="Proteomes" id="UP000316426">
    <property type="component" value="Chromosome"/>
</dbReference>
<dbReference type="Pfam" id="PF07596">
    <property type="entry name" value="SBP_bac_10"/>
    <property type="match status" value="1"/>
</dbReference>
<dbReference type="EMBL" id="CP036349">
    <property type="protein sequence ID" value="QDV74441.1"/>
    <property type="molecule type" value="Genomic_DNA"/>
</dbReference>
<accession>A0A518K9H6</accession>